<evidence type="ECO:0000256" key="8">
    <source>
        <dbReference type="ARBA" id="ARBA00022679"/>
    </source>
</evidence>
<dbReference type="GO" id="GO:0009011">
    <property type="term" value="F:alpha-1,4-glucan glucosyltransferase (ADP-glucose donor) activity"/>
    <property type="evidence" value="ECO:0007669"/>
    <property type="project" value="UniProtKB-UniRule"/>
</dbReference>
<dbReference type="Proteomes" id="UP000325755">
    <property type="component" value="Chromosome"/>
</dbReference>
<dbReference type="RefSeq" id="WP_153247780.1">
    <property type="nucleotide sequence ID" value="NZ_CP044205.1"/>
</dbReference>
<keyword evidence="7 11" id="KW-0328">Glycosyltransferase</keyword>
<dbReference type="InParanoid" id="A0A5Q0BI01"/>
<sequence>MKRILFVSSEVYPYIKTGGLADVSGSLPAALQGLGHDVHILMPGYKDIVDQIRASARHRSIRIGASVEIVETEYPGTQITVWLVTHGQYFDRHGNPYMNPEGMPWFDNADRFGFFCRIAVELGMNRLGFKWRPDIIHCNDWQTGLVPALLEEEPLRPATVFTVHNLAYQGLFPPEAFQRLNLPARLWSMHALEFHGQLSFIKGGLVYADRITTVSPRYAQEIQGNEHGCGLSGVLTARAGRLNGILNGIDEHDWDPATDSRIPHHYSADDLSGKALNKQILQQRLNLAEEPGRALLALVGRLVLQKGIDVLINALPELMKLPIQLVVLGSGDKSFGMALEGWSRLNPEQIAVQLDYDEDLSHLIEAGADIFLMPSRFEPCGLNQMYSQHYGTPPIVRNVGGLADTVTDTTPETLRTKQATGFIFEEANANDFLRAVKYAIELYAQPELWLSLQKTGMTRDFSWHNNAVAYLNVYDLALQDHASPLNTSPRLAEFS</sequence>
<dbReference type="Pfam" id="PF08323">
    <property type="entry name" value="Glyco_transf_5"/>
    <property type="match status" value="1"/>
</dbReference>
<proteinExistence type="inferred from homology"/>
<evidence type="ECO:0000256" key="4">
    <source>
        <dbReference type="ARBA" id="ARBA00010281"/>
    </source>
</evidence>
<evidence type="ECO:0000259" key="12">
    <source>
        <dbReference type="Pfam" id="PF00534"/>
    </source>
</evidence>
<evidence type="ECO:0000256" key="9">
    <source>
        <dbReference type="ARBA" id="ARBA00023056"/>
    </source>
</evidence>
<protein>
    <recommendedName>
        <fullName evidence="6 11">Glycogen synthase</fullName>
        <ecNumber evidence="5 11">2.4.1.21</ecNumber>
    </recommendedName>
    <alternativeName>
        <fullName evidence="10 11">Starch [bacterial glycogen] synthase</fullName>
    </alternativeName>
</protein>
<dbReference type="InterPro" id="IPR013534">
    <property type="entry name" value="Starch_synth_cat_dom"/>
</dbReference>
<comment type="function">
    <text evidence="2 11">Synthesizes alpha-1,4-glucan chains using ADP-glucose.</text>
</comment>
<evidence type="ECO:0000256" key="10">
    <source>
        <dbReference type="ARBA" id="ARBA00031722"/>
    </source>
</evidence>
<dbReference type="GO" id="GO:0005978">
    <property type="term" value="P:glycogen biosynthetic process"/>
    <property type="evidence" value="ECO:0007669"/>
    <property type="project" value="UniProtKB-UniRule"/>
</dbReference>
<dbReference type="KEGG" id="mmob:F6R98_03435"/>
<reference evidence="14 15" key="1">
    <citation type="submission" date="2019-09" db="EMBL/GenBank/DDBJ databases">
        <title>Ecophysiology of the spiral-shaped methanotroph Methylospira mobilis as revealed by the complete genome sequence.</title>
        <authorList>
            <person name="Oshkin I.Y."/>
            <person name="Dedysh S.N."/>
            <person name="Miroshnikov K."/>
            <person name="Danilova O.V."/>
            <person name="Hakobyan A."/>
            <person name="Liesack W."/>
        </authorList>
    </citation>
    <scope>NUCLEOTIDE SEQUENCE [LARGE SCALE GENOMIC DNA]</scope>
    <source>
        <strain evidence="14 15">Shm1</strain>
    </source>
</reference>
<dbReference type="HAMAP" id="MF_00484">
    <property type="entry name" value="Glycogen_synth"/>
    <property type="match status" value="1"/>
</dbReference>
<dbReference type="EMBL" id="CP044205">
    <property type="protein sequence ID" value="QFY41797.1"/>
    <property type="molecule type" value="Genomic_DNA"/>
</dbReference>
<feature type="domain" description="Glycosyl transferase family 1" evidence="12">
    <location>
        <begin position="288"/>
        <end position="443"/>
    </location>
</feature>
<comment type="catalytic activity">
    <reaction evidence="1 11">
        <text>[(1-&gt;4)-alpha-D-glucosyl](n) + ADP-alpha-D-glucose = [(1-&gt;4)-alpha-D-glucosyl](n+1) + ADP + H(+)</text>
        <dbReference type="Rhea" id="RHEA:18189"/>
        <dbReference type="Rhea" id="RHEA-COMP:9584"/>
        <dbReference type="Rhea" id="RHEA-COMP:9587"/>
        <dbReference type="ChEBI" id="CHEBI:15378"/>
        <dbReference type="ChEBI" id="CHEBI:15444"/>
        <dbReference type="ChEBI" id="CHEBI:57498"/>
        <dbReference type="ChEBI" id="CHEBI:456216"/>
        <dbReference type="EC" id="2.4.1.21"/>
    </reaction>
</comment>
<dbReference type="InterPro" id="IPR011835">
    <property type="entry name" value="GS/SS"/>
</dbReference>
<dbReference type="NCBIfam" id="NF001899">
    <property type="entry name" value="PRK00654.1-2"/>
    <property type="match status" value="1"/>
</dbReference>
<dbReference type="FunCoup" id="A0A5Q0BI01">
    <property type="interactions" value="290"/>
</dbReference>
<dbReference type="Pfam" id="PF00534">
    <property type="entry name" value="Glycos_transf_1"/>
    <property type="match status" value="1"/>
</dbReference>
<dbReference type="SUPFAM" id="SSF53756">
    <property type="entry name" value="UDP-Glycosyltransferase/glycogen phosphorylase"/>
    <property type="match status" value="1"/>
</dbReference>
<keyword evidence="9 11" id="KW-0320">Glycogen biosynthesis</keyword>
<evidence type="ECO:0000256" key="3">
    <source>
        <dbReference type="ARBA" id="ARBA00004964"/>
    </source>
</evidence>
<feature type="domain" description="Starch synthase catalytic" evidence="13">
    <location>
        <begin position="3"/>
        <end position="236"/>
    </location>
</feature>
<evidence type="ECO:0000256" key="1">
    <source>
        <dbReference type="ARBA" id="ARBA00001478"/>
    </source>
</evidence>
<accession>A0A5Q0BI01</accession>
<dbReference type="OrthoDB" id="9808590at2"/>
<evidence type="ECO:0000313" key="15">
    <source>
        <dbReference type="Proteomes" id="UP000325755"/>
    </source>
</evidence>
<keyword evidence="8 11" id="KW-0808">Transferase</keyword>
<feature type="binding site" evidence="11">
    <location>
        <position position="16"/>
    </location>
    <ligand>
        <name>ADP-alpha-D-glucose</name>
        <dbReference type="ChEBI" id="CHEBI:57498"/>
    </ligand>
</feature>
<evidence type="ECO:0000259" key="13">
    <source>
        <dbReference type="Pfam" id="PF08323"/>
    </source>
</evidence>
<dbReference type="Gene3D" id="3.40.50.2000">
    <property type="entry name" value="Glycogen Phosphorylase B"/>
    <property type="match status" value="2"/>
</dbReference>
<comment type="similarity">
    <text evidence="4 11">Belongs to the glycosyltransferase 1 family. Bacterial/plant glycogen synthase subfamily.</text>
</comment>
<evidence type="ECO:0000256" key="7">
    <source>
        <dbReference type="ARBA" id="ARBA00022676"/>
    </source>
</evidence>
<evidence type="ECO:0000256" key="5">
    <source>
        <dbReference type="ARBA" id="ARBA00012588"/>
    </source>
</evidence>
<organism evidence="14 15">
    <name type="scientific">Candidatus Methylospira mobilis</name>
    <dbReference type="NCBI Taxonomy" id="1808979"/>
    <lineage>
        <taxon>Bacteria</taxon>
        <taxon>Pseudomonadati</taxon>
        <taxon>Pseudomonadota</taxon>
        <taxon>Gammaproteobacteria</taxon>
        <taxon>Methylococcales</taxon>
        <taxon>Methylococcaceae</taxon>
        <taxon>Candidatus Methylospira</taxon>
    </lineage>
</organism>
<gene>
    <name evidence="11 14" type="primary">glgA</name>
    <name evidence="14" type="ORF">F6R98_03435</name>
</gene>
<dbReference type="InterPro" id="IPR001296">
    <property type="entry name" value="Glyco_trans_1"/>
</dbReference>
<dbReference type="AlphaFoldDB" id="A0A5Q0BI01"/>
<evidence type="ECO:0000256" key="2">
    <source>
        <dbReference type="ARBA" id="ARBA00002764"/>
    </source>
</evidence>
<dbReference type="CDD" id="cd03791">
    <property type="entry name" value="GT5_Glycogen_synthase_DULL1-like"/>
    <property type="match status" value="1"/>
</dbReference>
<dbReference type="PANTHER" id="PTHR45825">
    <property type="entry name" value="GRANULE-BOUND STARCH SYNTHASE 1, CHLOROPLASTIC/AMYLOPLASTIC"/>
    <property type="match status" value="1"/>
</dbReference>
<dbReference type="UniPathway" id="UPA00164"/>
<keyword evidence="15" id="KW-1185">Reference proteome</keyword>
<dbReference type="NCBIfam" id="TIGR02095">
    <property type="entry name" value="glgA"/>
    <property type="match status" value="1"/>
</dbReference>
<comment type="pathway">
    <text evidence="3 11">Glycan biosynthesis; glycogen biosynthesis.</text>
</comment>
<evidence type="ECO:0000256" key="11">
    <source>
        <dbReference type="HAMAP-Rule" id="MF_00484"/>
    </source>
</evidence>
<evidence type="ECO:0000313" key="14">
    <source>
        <dbReference type="EMBL" id="QFY41797.1"/>
    </source>
</evidence>
<name>A0A5Q0BI01_9GAMM</name>
<dbReference type="PANTHER" id="PTHR45825:SF11">
    <property type="entry name" value="ALPHA AMYLASE DOMAIN-CONTAINING PROTEIN"/>
    <property type="match status" value="1"/>
</dbReference>
<dbReference type="GO" id="GO:0004373">
    <property type="term" value="F:alpha-1,4-glucan glucosyltransferase (UDP-glucose donor) activity"/>
    <property type="evidence" value="ECO:0007669"/>
    <property type="project" value="InterPro"/>
</dbReference>
<evidence type="ECO:0000256" key="6">
    <source>
        <dbReference type="ARBA" id="ARBA00019935"/>
    </source>
</evidence>
<dbReference type="EC" id="2.4.1.21" evidence="5 11"/>